<proteinExistence type="predicted"/>
<accession>A0ABV5G9B8</accession>
<protein>
    <submittedName>
        <fullName evidence="1">Uncharacterized protein</fullName>
    </submittedName>
</protein>
<gene>
    <name evidence="1" type="ORF">ACFFX0_31635</name>
</gene>
<dbReference type="EMBL" id="JBHMFI010000023">
    <property type="protein sequence ID" value="MFB9075471.1"/>
    <property type="molecule type" value="Genomic_DNA"/>
</dbReference>
<sequence>MAVICGGGSDHGLRHVRWMIVFRDAQGDLTDRPAHRAHGSAALLAWRKATCVL</sequence>
<comment type="caution">
    <text evidence="1">The sequence shown here is derived from an EMBL/GenBank/DDBJ whole genome shotgun (WGS) entry which is preliminary data.</text>
</comment>
<dbReference type="Proteomes" id="UP001589575">
    <property type="component" value="Unassembled WGS sequence"/>
</dbReference>
<keyword evidence="2" id="KW-1185">Reference proteome</keyword>
<evidence type="ECO:0000313" key="2">
    <source>
        <dbReference type="Proteomes" id="UP001589575"/>
    </source>
</evidence>
<name>A0ABV5G9B8_9MICC</name>
<evidence type="ECO:0000313" key="1">
    <source>
        <dbReference type="EMBL" id="MFB9075471.1"/>
    </source>
</evidence>
<reference evidence="1 2" key="1">
    <citation type="submission" date="2024-09" db="EMBL/GenBank/DDBJ databases">
        <authorList>
            <person name="Sun Q."/>
            <person name="Mori K."/>
        </authorList>
    </citation>
    <scope>NUCLEOTIDE SEQUENCE [LARGE SCALE GENOMIC DNA]</scope>
    <source>
        <strain evidence="1 2">CCM 7609</strain>
    </source>
</reference>
<organism evidence="1 2">
    <name type="scientific">Citricoccus parietis</name>
    <dbReference type="NCBI Taxonomy" id="592307"/>
    <lineage>
        <taxon>Bacteria</taxon>
        <taxon>Bacillati</taxon>
        <taxon>Actinomycetota</taxon>
        <taxon>Actinomycetes</taxon>
        <taxon>Micrococcales</taxon>
        <taxon>Micrococcaceae</taxon>
        <taxon>Citricoccus</taxon>
    </lineage>
</organism>